<name>A0ABR4CQF0_9HELO</name>
<reference evidence="1 2" key="1">
    <citation type="journal article" date="2024" name="Commun. Biol.">
        <title>Comparative genomic analysis of thermophilic fungi reveals convergent evolutionary adaptations and gene losses.</title>
        <authorList>
            <person name="Steindorff A.S."/>
            <person name="Aguilar-Pontes M.V."/>
            <person name="Robinson A.J."/>
            <person name="Andreopoulos B."/>
            <person name="LaButti K."/>
            <person name="Kuo A."/>
            <person name="Mondo S."/>
            <person name="Riley R."/>
            <person name="Otillar R."/>
            <person name="Haridas S."/>
            <person name="Lipzen A."/>
            <person name="Grimwood J."/>
            <person name="Schmutz J."/>
            <person name="Clum A."/>
            <person name="Reid I.D."/>
            <person name="Moisan M.C."/>
            <person name="Butler G."/>
            <person name="Nguyen T.T.M."/>
            <person name="Dewar K."/>
            <person name="Conant G."/>
            <person name="Drula E."/>
            <person name="Henrissat B."/>
            <person name="Hansel C."/>
            <person name="Singer S."/>
            <person name="Hutchinson M.I."/>
            <person name="de Vries R.P."/>
            <person name="Natvig D.O."/>
            <person name="Powell A.J."/>
            <person name="Tsang A."/>
            <person name="Grigoriev I.V."/>
        </authorList>
    </citation>
    <scope>NUCLEOTIDE SEQUENCE [LARGE SCALE GENOMIC DNA]</scope>
    <source>
        <strain evidence="1 2">CBS 494.80</strain>
    </source>
</reference>
<proteinExistence type="predicted"/>
<organism evidence="1 2">
    <name type="scientific">Oculimacula yallundae</name>
    <dbReference type="NCBI Taxonomy" id="86028"/>
    <lineage>
        <taxon>Eukaryota</taxon>
        <taxon>Fungi</taxon>
        <taxon>Dikarya</taxon>
        <taxon>Ascomycota</taxon>
        <taxon>Pezizomycotina</taxon>
        <taxon>Leotiomycetes</taxon>
        <taxon>Helotiales</taxon>
        <taxon>Ploettnerulaceae</taxon>
        <taxon>Oculimacula</taxon>
    </lineage>
</organism>
<sequence length="82" mass="8903">MTGLARGDRKQRDILGVDSINTMTPGGCNVDCKGNNLDRTSLLLMQYNYGRKISAAESQFLVQIPLQPDLLSASPMTEGMGK</sequence>
<evidence type="ECO:0000313" key="1">
    <source>
        <dbReference type="EMBL" id="KAL2072176.1"/>
    </source>
</evidence>
<protein>
    <submittedName>
        <fullName evidence="1">Uncharacterized protein</fullName>
    </submittedName>
</protein>
<gene>
    <name evidence="1" type="ORF">VTL71DRAFT_11519</name>
</gene>
<comment type="caution">
    <text evidence="1">The sequence shown here is derived from an EMBL/GenBank/DDBJ whole genome shotgun (WGS) entry which is preliminary data.</text>
</comment>
<evidence type="ECO:0000313" key="2">
    <source>
        <dbReference type="Proteomes" id="UP001595075"/>
    </source>
</evidence>
<keyword evidence="2" id="KW-1185">Reference proteome</keyword>
<dbReference type="Proteomes" id="UP001595075">
    <property type="component" value="Unassembled WGS sequence"/>
</dbReference>
<dbReference type="EMBL" id="JAZHXI010000004">
    <property type="protein sequence ID" value="KAL2072176.1"/>
    <property type="molecule type" value="Genomic_DNA"/>
</dbReference>
<accession>A0ABR4CQF0</accession>